<evidence type="ECO:0000313" key="2">
    <source>
        <dbReference type="Proteomes" id="UP000293781"/>
    </source>
</evidence>
<organism evidence="1 2">
    <name type="scientific">Micromonospora violae</name>
    <dbReference type="NCBI Taxonomy" id="1278207"/>
    <lineage>
        <taxon>Bacteria</taxon>
        <taxon>Bacillati</taxon>
        <taxon>Actinomycetota</taxon>
        <taxon>Actinomycetes</taxon>
        <taxon>Micromonosporales</taxon>
        <taxon>Micromonosporaceae</taxon>
        <taxon>Micromonospora</taxon>
    </lineage>
</organism>
<gene>
    <name evidence="1" type="ORF">EV382_2257</name>
</gene>
<name>A0A4Q7UFW5_9ACTN</name>
<dbReference type="AlphaFoldDB" id="A0A4Q7UFW5"/>
<comment type="caution">
    <text evidence="1">The sequence shown here is derived from an EMBL/GenBank/DDBJ whole genome shotgun (WGS) entry which is preliminary data.</text>
</comment>
<dbReference type="RefSeq" id="WP_130401494.1">
    <property type="nucleotide sequence ID" value="NZ_SHKK01000001.1"/>
</dbReference>
<dbReference type="EMBL" id="SHKK01000001">
    <property type="protein sequence ID" value="RZT79061.1"/>
    <property type="molecule type" value="Genomic_DNA"/>
</dbReference>
<keyword evidence="2" id="KW-1185">Reference proteome</keyword>
<dbReference type="InterPro" id="IPR046275">
    <property type="entry name" value="DUF6308"/>
</dbReference>
<accession>A0A4Q7UFW5</accession>
<sequence length="207" mass="23028">MTFRLPDALQTSDDAAAVALLKRYYGAPYLGPGCADGAYFDTWATDSDPMRFTADDLIAIKFLSVEAPKTAVRALLRDRSGEFSKLLVDLGPDRELANENKLLGDTWPGWRLMDELRSIPGVGTTTASKLLARKRPRLRPIWDTVVAAVTDTVPAQWEPLRTALRANDCALHRRLLRLRDAAELPTEVSALRILDVIAWREGKDRGL</sequence>
<protein>
    <submittedName>
        <fullName evidence="1">Uncharacterized protein</fullName>
    </submittedName>
</protein>
<reference evidence="1 2" key="1">
    <citation type="submission" date="2019-02" db="EMBL/GenBank/DDBJ databases">
        <title>Sequencing the genomes of 1000 actinobacteria strains.</title>
        <authorList>
            <person name="Klenk H.-P."/>
        </authorList>
    </citation>
    <scope>NUCLEOTIDE SEQUENCE [LARGE SCALE GENOMIC DNA]</scope>
    <source>
        <strain evidence="1 2">DSM 45888</strain>
    </source>
</reference>
<dbReference type="OrthoDB" id="5178186at2"/>
<dbReference type="Proteomes" id="UP000293781">
    <property type="component" value="Unassembled WGS sequence"/>
</dbReference>
<evidence type="ECO:0000313" key="1">
    <source>
        <dbReference type="EMBL" id="RZT79061.1"/>
    </source>
</evidence>
<proteinExistence type="predicted"/>
<dbReference type="Pfam" id="PF19827">
    <property type="entry name" value="DUF6308"/>
    <property type="match status" value="1"/>
</dbReference>